<gene>
    <name evidence="1" type="ORF">K490DRAFT_8962</name>
</gene>
<evidence type="ECO:0000313" key="2">
    <source>
        <dbReference type="Proteomes" id="UP000799776"/>
    </source>
</evidence>
<name>A0A9P4HS98_9PEZI</name>
<dbReference type="OrthoDB" id="4368880at2759"/>
<reference evidence="1" key="1">
    <citation type="journal article" date="2020" name="Stud. Mycol.">
        <title>101 Dothideomycetes genomes: a test case for predicting lifestyles and emergence of pathogens.</title>
        <authorList>
            <person name="Haridas S."/>
            <person name="Albert R."/>
            <person name="Binder M."/>
            <person name="Bloem J."/>
            <person name="Labutti K."/>
            <person name="Salamov A."/>
            <person name="Andreopoulos B."/>
            <person name="Baker S."/>
            <person name="Barry K."/>
            <person name="Bills G."/>
            <person name="Bluhm B."/>
            <person name="Cannon C."/>
            <person name="Castanera R."/>
            <person name="Culley D."/>
            <person name="Daum C."/>
            <person name="Ezra D."/>
            <person name="Gonzalez J."/>
            <person name="Henrissat B."/>
            <person name="Kuo A."/>
            <person name="Liang C."/>
            <person name="Lipzen A."/>
            <person name="Lutzoni F."/>
            <person name="Magnuson J."/>
            <person name="Mondo S."/>
            <person name="Nolan M."/>
            <person name="Ohm R."/>
            <person name="Pangilinan J."/>
            <person name="Park H.-J."/>
            <person name="Ramirez L."/>
            <person name="Alfaro M."/>
            <person name="Sun H."/>
            <person name="Tritt A."/>
            <person name="Yoshinaga Y."/>
            <person name="Zwiers L.-H."/>
            <person name="Turgeon B."/>
            <person name="Goodwin S."/>
            <person name="Spatafora J."/>
            <person name="Crous P."/>
            <person name="Grigoriev I."/>
        </authorList>
    </citation>
    <scope>NUCLEOTIDE SEQUENCE</scope>
    <source>
        <strain evidence="1">CBS 121410</strain>
    </source>
</reference>
<dbReference type="AlphaFoldDB" id="A0A9P4HS98"/>
<feature type="non-terminal residue" evidence="1">
    <location>
        <position position="1"/>
    </location>
</feature>
<evidence type="ECO:0000313" key="1">
    <source>
        <dbReference type="EMBL" id="KAF2085069.1"/>
    </source>
</evidence>
<proteinExistence type="predicted"/>
<protein>
    <submittedName>
        <fullName evidence="1">Uncharacterized protein</fullName>
    </submittedName>
</protein>
<organism evidence="1 2">
    <name type="scientific">Saccharata proteae CBS 121410</name>
    <dbReference type="NCBI Taxonomy" id="1314787"/>
    <lineage>
        <taxon>Eukaryota</taxon>
        <taxon>Fungi</taxon>
        <taxon>Dikarya</taxon>
        <taxon>Ascomycota</taxon>
        <taxon>Pezizomycotina</taxon>
        <taxon>Dothideomycetes</taxon>
        <taxon>Dothideomycetes incertae sedis</taxon>
        <taxon>Botryosphaeriales</taxon>
        <taxon>Saccharataceae</taxon>
        <taxon>Saccharata</taxon>
    </lineage>
</organism>
<comment type="caution">
    <text evidence="1">The sequence shown here is derived from an EMBL/GenBank/DDBJ whole genome shotgun (WGS) entry which is preliminary data.</text>
</comment>
<keyword evidence="2" id="KW-1185">Reference proteome</keyword>
<sequence>PRPKPAKNRPTNNGHFHTHEIGLFYPDLPVTAAQPEGDWIHIGGNLVIRSVDFYIDRVKNCVKIRGEDIVKLNLPQTLRGAASEWYNIGLDEALRDDYRVGSIDRLLESLIASFKEPTTDALDRLMRLEYSLADAAARVDITGFVYSFIRTARAGSINDTGAHLSFLYAKIDPLLLVGIPAPGPHTTMDQFVGQL</sequence>
<dbReference type="EMBL" id="ML978734">
    <property type="protein sequence ID" value="KAF2085069.1"/>
    <property type="molecule type" value="Genomic_DNA"/>
</dbReference>
<dbReference type="Proteomes" id="UP000799776">
    <property type="component" value="Unassembled WGS sequence"/>
</dbReference>
<accession>A0A9P4HS98</accession>
<feature type="non-terminal residue" evidence="1">
    <location>
        <position position="195"/>
    </location>
</feature>